<dbReference type="PROSITE" id="PS00061">
    <property type="entry name" value="ADH_SHORT"/>
    <property type="match status" value="1"/>
</dbReference>
<dbReference type="EMBL" id="FOAF01000001">
    <property type="protein sequence ID" value="SEK82866.1"/>
    <property type="molecule type" value="Genomic_DNA"/>
</dbReference>
<evidence type="ECO:0000313" key="3">
    <source>
        <dbReference type="EMBL" id="SEK82866.1"/>
    </source>
</evidence>
<dbReference type="SUPFAM" id="SSF51735">
    <property type="entry name" value="NAD(P)-binding Rossmann-fold domains"/>
    <property type="match status" value="1"/>
</dbReference>
<keyword evidence="4" id="KW-1185">Reference proteome</keyword>
<dbReference type="Pfam" id="PF13561">
    <property type="entry name" value="adh_short_C2"/>
    <property type="match status" value="1"/>
</dbReference>
<dbReference type="PANTHER" id="PTHR24321:SF8">
    <property type="entry name" value="ESTRADIOL 17-BETA-DEHYDROGENASE 8-RELATED"/>
    <property type="match status" value="1"/>
</dbReference>
<dbReference type="InterPro" id="IPR020904">
    <property type="entry name" value="Sc_DH/Rdtase_CS"/>
</dbReference>
<dbReference type="RefSeq" id="WP_093320322.1">
    <property type="nucleotide sequence ID" value="NZ_FOAF01000001.1"/>
</dbReference>
<comment type="similarity">
    <text evidence="1">Belongs to the short-chain dehydrogenases/reductases (SDR) family.</text>
</comment>
<dbReference type="PANTHER" id="PTHR24321">
    <property type="entry name" value="DEHYDROGENASES, SHORT CHAIN"/>
    <property type="match status" value="1"/>
</dbReference>
<evidence type="ECO:0000313" key="4">
    <source>
        <dbReference type="Proteomes" id="UP000199421"/>
    </source>
</evidence>
<evidence type="ECO:0000256" key="2">
    <source>
        <dbReference type="ARBA" id="ARBA00023002"/>
    </source>
</evidence>
<dbReference type="PRINTS" id="PR00080">
    <property type="entry name" value="SDRFAMILY"/>
</dbReference>
<dbReference type="OrthoDB" id="597477at2"/>
<dbReference type="STRING" id="407022.SAMN05661044_01260"/>
<dbReference type="GO" id="GO:0016491">
    <property type="term" value="F:oxidoreductase activity"/>
    <property type="evidence" value="ECO:0007669"/>
    <property type="project" value="UniProtKB-KW"/>
</dbReference>
<evidence type="ECO:0000256" key="1">
    <source>
        <dbReference type="ARBA" id="ARBA00006484"/>
    </source>
</evidence>
<keyword evidence="2" id="KW-0560">Oxidoreductase</keyword>
<dbReference type="Proteomes" id="UP000199421">
    <property type="component" value="Unassembled WGS sequence"/>
</dbReference>
<accession>A0A1H7K8S9</accession>
<sequence length="257" mass="27810">MKSLEGKTILLTGGTDGIGLACATAYVEAGAQLAVIGIDQDSIDRTLKLIGASNHLGLLCDVSIEAYVKTAIARTLERFHKIDVIHNNAGIASPSKPLHETSDHEWQCLFDVNLRSILYTTRYGYKHLKETQGCVINTSSLVGDIGQENHAAYAATKGAMNALTKSMALDYAKDHIRVNAVLPAAVMTPMLKQWIKEQPQPEKIVDFLEDIHPLGYCPEGDVIADACVFLASEKARFITGVTLPVSGGAELGYRRNS</sequence>
<dbReference type="Gene3D" id="3.40.50.720">
    <property type="entry name" value="NAD(P)-binding Rossmann-like Domain"/>
    <property type="match status" value="1"/>
</dbReference>
<dbReference type="InterPro" id="IPR036291">
    <property type="entry name" value="NAD(P)-bd_dom_sf"/>
</dbReference>
<dbReference type="FunFam" id="3.40.50.720:FF:000084">
    <property type="entry name" value="Short-chain dehydrogenase reductase"/>
    <property type="match status" value="1"/>
</dbReference>
<dbReference type="AlphaFoldDB" id="A0A1H7K8S9"/>
<dbReference type="PRINTS" id="PR00081">
    <property type="entry name" value="GDHRDH"/>
</dbReference>
<gene>
    <name evidence="3" type="ORF">SAMN05661044_01260</name>
</gene>
<proteinExistence type="inferred from homology"/>
<organism evidence="3 4">
    <name type="scientific">Olivibacter domesticus</name>
    <name type="common">Pseudosphingobacterium domesticum</name>
    <dbReference type="NCBI Taxonomy" id="407022"/>
    <lineage>
        <taxon>Bacteria</taxon>
        <taxon>Pseudomonadati</taxon>
        <taxon>Bacteroidota</taxon>
        <taxon>Sphingobacteriia</taxon>
        <taxon>Sphingobacteriales</taxon>
        <taxon>Sphingobacteriaceae</taxon>
        <taxon>Olivibacter</taxon>
    </lineage>
</organism>
<reference evidence="4" key="1">
    <citation type="submission" date="2016-10" db="EMBL/GenBank/DDBJ databases">
        <authorList>
            <person name="Varghese N."/>
            <person name="Submissions S."/>
        </authorList>
    </citation>
    <scope>NUCLEOTIDE SEQUENCE [LARGE SCALE GENOMIC DNA]</scope>
    <source>
        <strain evidence="4">DSM 18733</strain>
    </source>
</reference>
<name>A0A1H7K8S9_OLID1</name>
<dbReference type="InterPro" id="IPR002347">
    <property type="entry name" value="SDR_fam"/>
</dbReference>
<protein>
    <submittedName>
        <fullName evidence="3">NAD(P)-dependent dehydrogenase, short-chain alcohol dehydrogenase family</fullName>
    </submittedName>
</protein>
<dbReference type="CDD" id="cd05233">
    <property type="entry name" value="SDR_c"/>
    <property type="match status" value="1"/>
</dbReference>